<dbReference type="InterPro" id="IPR050482">
    <property type="entry name" value="Sensor_HK_TwoCompSys"/>
</dbReference>
<sequence length="427" mass="46286">MRWLTHPVVQFLAAGVVVLVLVGIATSWLSRDAADEEAIDDARTLTQVLARSVAQPAVPRGLVDGDPAAIDRLDRQVLDRLLVGDVRRIKMWRADGTIVYSDRTELIGSRYPLDDEELEALREGHTDAELSDLSKPENRFDRELGPDLLEVYTQIWSPEGEPLLFEAYFTAGQIGRQREAVLARFLPITLGSLLVLLVLTTPLVLLLTRRVARGARVREELLQAAVRSSDAERLRIARDLHDGVVQDLAGSSYALSTLTTSPTLEPQVREDLDEVSRALRTSMRSLRSLLVEIYPPDLHTGGLAAALHDLTAPLTAAGVAVDVDVSGDEEAGDATVALTWRVAQEAVRNVVHHAAATRVSVTVRREGETLVLEVVDDGRGFDPGAAGPEGHFGLRNLTGLVRESGGTLEVESVPGGGTTLRMEVPVG</sequence>
<dbReference type="Gene3D" id="1.20.5.1930">
    <property type="match status" value="1"/>
</dbReference>
<dbReference type="Proteomes" id="UP001589698">
    <property type="component" value="Unassembled WGS sequence"/>
</dbReference>
<keyword evidence="8" id="KW-0902">Two-component regulatory system</keyword>
<dbReference type="Pfam" id="PF07730">
    <property type="entry name" value="HisKA_3"/>
    <property type="match status" value="1"/>
</dbReference>
<keyword evidence="5" id="KW-0547">Nucleotide-binding</keyword>
<feature type="transmembrane region" description="Helical" evidence="9">
    <location>
        <begin position="185"/>
        <end position="208"/>
    </location>
</feature>
<protein>
    <recommendedName>
        <fullName evidence="2">histidine kinase</fullName>
        <ecNumber evidence="2">2.7.13.3</ecNumber>
    </recommendedName>
</protein>
<dbReference type="RefSeq" id="WP_378518428.1">
    <property type="nucleotide sequence ID" value="NZ_CBCSDI010000073.1"/>
</dbReference>
<evidence type="ECO:0000256" key="1">
    <source>
        <dbReference type="ARBA" id="ARBA00000085"/>
    </source>
</evidence>
<evidence type="ECO:0000259" key="10">
    <source>
        <dbReference type="PROSITE" id="PS50109"/>
    </source>
</evidence>
<organism evidence="11 12">
    <name type="scientific">Nocardioides zeicaulis</name>
    <dbReference type="NCBI Taxonomy" id="1776857"/>
    <lineage>
        <taxon>Bacteria</taxon>
        <taxon>Bacillati</taxon>
        <taxon>Actinomycetota</taxon>
        <taxon>Actinomycetes</taxon>
        <taxon>Propionibacteriales</taxon>
        <taxon>Nocardioidaceae</taxon>
        <taxon>Nocardioides</taxon>
    </lineage>
</organism>
<evidence type="ECO:0000256" key="7">
    <source>
        <dbReference type="ARBA" id="ARBA00022840"/>
    </source>
</evidence>
<evidence type="ECO:0000313" key="11">
    <source>
        <dbReference type="EMBL" id="MFC0222750.1"/>
    </source>
</evidence>
<reference evidence="11 12" key="1">
    <citation type="submission" date="2024-09" db="EMBL/GenBank/DDBJ databases">
        <authorList>
            <person name="Sun Q."/>
            <person name="Mori K."/>
        </authorList>
    </citation>
    <scope>NUCLEOTIDE SEQUENCE [LARGE SCALE GENOMIC DNA]</scope>
    <source>
        <strain evidence="11 12">CCM 8654</strain>
    </source>
</reference>
<comment type="caution">
    <text evidence="11">The sequence shown here is derived from an EMBL/GenBank/DDBJ whole genome shotgun (WGS) entry which is preliminary data.</text>
</comment>
<feature type="domain" description="Histidine kinase" evidence="10">
    <location>
        <begin position="341"/>
        <end position="427"/>
    </location>
</feature>
<evidence type="ECO:0000256" key="2">
    <source>
        <dbReference type="ARBA" id="ARBA00012438"/>
    </source>
</evidence>
<dbReference type="InterPro" id="IPR011712">
    <property type="entry name" value="Sig_transdc_His_kin_sub3_dim/P"/>
</dbReference>
<evidence type="ECO:0000313" key="12">
    <source>
        <dbReference type="Proteomes" id="UP001589698"/>
    </source>
</evidence>
<keyword evidence="9" id="KW-0472">Membrane</keyword>
<dbReference type="Pfam" id="PF02518">
    <property type="entry name" value="HATPase_c"/>
    <property type="match status" value="1"/>
</dbReference>
<dbReference type="PANTHER" id="PTHR24421">
    <property type="entry name" value="NITRATE/NITRITE SENSOR PROTEIN NARX-RELATED"/>
    <property type="match status" value="1"/>
</dbReference>
<accession>A0ABV6E190</accession>
<evidence type="ECO:0000256" key="3">
    <source>
        <dbReference type="ARBA" id="ARBA00022553"/>
    </source>
</evidence>
<dbReference type="EC" id="2.7.13.3" evidence="2"/>
<evidence type="ECO:0000256" key="6">
    <source>
        <dbReference type="ARBA" id="ARBA00022777"/>
    </source>
</evidence>
<evidence type="ECO:0000256" key="8">
    <source>
        <dbReference type="ARBA" id="ARBA00023012"/>
    </source>
</evidence>
<keyword evidence="4" id="KW-0808">Transferase</keyword>
<keyword evidence="12" id="KW-1185">Reference proteome</keyword>
<keyword evidence="3" id="KW-0597">Phosphoprotein</keyword>
<dbReference type="SUPFAM" id="SSF55874">
    <property type="entry name" value="ATPase domain of HSP90 chaperone/DNA topoisomerase II/histidine kinase"/>
    <property type="match status" value="1"/>
</dbReference>
<keyword evidence="6 11" id="KW-0418">Kinase</keyword>
<feature type="transmembrane region" description="Helical" evidence="9">
    <location>
        <begin position="7"/>
        <end position="29"/>
    </location>
</feature>
<evidence type="ECO:0000256" key="9">
    <source>
        <dbReference type="SAM" id="Phobius"/>
    </source>
</evidence>
<dbReference type="InterPro" id="IPR036890">
    <property type="entry name" value="HATPase_C_sf"/>
</dbReference>
<comment type="catalytic activity">
    <reaction evidence="1">
        <text>ATP + protein L-histidine = ADP + protein N-phospho-L-histidine.</text>
        <dbReference type="EC" id="2.7.13.3"/>
    </reaction>
</comment>
<name>A0ABV6E190_9ACTN</name>
<dbReference type="PANTHER" id="PTHR24421:SF10">
    <property type="entry name" value="NITRATE_NITRITE SENSOR PROTEIN NARQ"/>
    <property type="match status" value="1"/>
</dbReference>
<dbReference type="CDD" id="cd16917">
    <property type="entry name" value="HATPase_UhpB-NarQ-NarX-like"/>
    <property type="match status" value="1"/>
</dbReference>
<dbReference type="EMBL" id="JBHLXH010000001">
    <property type="protein sequence ID" value="MFC0222750.1"/>
    <property type="molecule type" value="Genomic_DNA"/>
</dbReference>
<keyword evidence="9" id="KW-0812">Transmembrane</keyword>
<gene>
    <name evidence="11" type="ORF">ACFFJG_09670</name>
</gene>
<evidence type="ECO:0000256" key="5">
    <source>
        <dbReference type="ARBA" id="ARBA00022741"/>
    </source>
</evidence>
<proteinExistence type="predicted"/>
<dbReference type="Gene3D" id="3.30.565.10">
    <property type="entry name" value="Histidine kinase-like ATPase, C-terminal domain"/>
    <property type="match status" value="1"/>
</dbReference>
<keyword evidence="9" id="KW-1133">Transmembrane helix</keyword>
<dbReference type="PROSITE" id="PS50109">
    <property type="entry name" value="HIS_KIN"/>
    <property type="match status" value="1"/>
</dbReference>
<dbReference type="InterPro" id="IPR005467">
    <property type="entry name" value="His_kinase_dom"/>
</dbReference>
<keyword evidence="7" id="KW-0067">ATP-binding</keyword>
<dbReference type="InterPro" id="IPR003594">
    <property type="entry name" value="HATPase_dom"/>
</dbReference>
<dbReference type="SMART" id="SM00387">
    <property type="entry name" value="HATPase_c"/>
    <property type="match status" value="1"/>
</dbReference>
<dbReference type="GO" id="GO:0016301">
    <property type="term" value="F:kinase activity"/>
    <property type="evidence" value="ECO:0007669"/>
    <property type="project" value="UniProtKB-KW"/>
</dbReference>
<evidence type="ECO:0000256" key="4">
    <source>
        <dbReference type="ARBA" id="ARBA00022679"/>
    </source>
</evidence>